<dbReference type="SUPFAM" id="SSF50386">
    <property type="entry name" value="STI-like"/>
    <property type="match status" value="1"/>
</dbReference>
<keyword evidence="2" id="KW-0732">Signal</keyword>
<feature type="chain" id="PRO_5024457537" description="Miraculin" evidence="2">
    <location>
        <begin position="21"/>
        <end position="306"/>
    </location>
</feature>
<dbReference type="InterPro" id="IPR002160">
    <property type="entry name" value="Prot_inh_Kunz-lg"/>
</dbReference>
<dbReference type="PANTHER" id="PTHR33107">
    <property type="entry name" value="KUNITZ TRYPSIN INHIBITOR 2"/>
    <property type="match status" value="1"/>
</dbReference>
<evidence type="ECO:0008006" key="5">
    <source>
        <dbReference type="Google" id="ProtNLM"/>
    </source>
</evidence>
<dbReference type="CDD" id="cd23375">
    <property type="entry name" value="beta-trefoil_STI_VvMLP-like"/>
    <property type="match status" value="1"/>
</dbReference>
<accession>A0A5N6MM66</accession>
<dbReference type="OrthoDB" id="10412504at2759"/>
<evidence type="ECO:0000256" key="1">
    <source>
        <dbReference type="ARBA" id="ARBA00005440"/>
    </source>
</evidence>
<feature type="signal peptide" evidence="2">
    <location>
        <begin position="1"/>
        <end position="20"/>
    </location>
</feature>
<reference evidence="3 4" key="1">
    <citation type="submission" date="2019-05" db="EMBL/GenBank/DDBJ databases">
        <title>Mikania micrantha, genome provides insights into the molecular mechanism of rapid growth.</title>
        <authorList>
            <person name="Liu B."/>
        </authorList>
    </citation>
    <scope>NUCLEOTIDE SEQUENCE [LARGE SCALE GENOMIC DNA]</scope>
    <source>
        <strain evidence="3">NLD-2019</strain>
        <tissue evidence="3">Leaf</tissue>
    </source>
</reference>
<dbReference type="InterPro" id="IPR011065">
    <property type="entry name" value="Kunitz_inhibitor_STI-like_sf"/>
</dbReference>
<comment type="similarity">
    <text evidence="1">Belongs to the protease inhibitor I3 (leguminous Kunitz-type inhibitor) family.</text>
</comment>
<evidence type="ECO:0000313" key="3">
    <source>
        <dbReference type="EMBL" id="KAD3641253.1"/>
    </source>
</evidence>
<dbReference type="Pfam" id="PF00197">
    <property type="entry name" value="Kunitz_legume"/>
    <property type="match status" value="1"/>
</dbReference>
<dbReference type="EMBL" id="SZYD01000015">
    <property type="protein sequence ID" value="KAD3641253.1"/>
    <property type="molecule type" value="Genomic_DNA"/>
</dbReference>
<dbReference type="AlphaFoldDB" id="A0A5N6MM66"/>
<proteinExistence type="inferred from homology"/>
<evidence type="ECO:0000313" key="4">
    <source>
        <dbReference type="Proteomes" id="UP000326396"/>
    </source>
</evidence>
<dbReference type="GO" id="GO:0004866">
    <property type="term" value="F:endopeptidase inhibitor activity"/>
    <property type="evidence" value="ECO:0007669"/>
    <property type="project" value="InterPro"/>
</dbReference>
<dbReference type="Proteomes" id="UP000326396">
    <property type="component" value="Linkage Group LG5"/>
</dbReference>
<organism evidence="3 4">
    <name type="scientific">Mikania micrantha</name>
    <name type="common">bitter vine</name>
    <dbReference type="NCBI Taxonomy" id="192012"/>
    <lineage>
        <taxon>Eukaryota</taxon>
        <taxon>Viridiplantae</taxon>
        <taxon>Streptophyta</taxon>
        <taxon>Embryophyta</taxon>
        <taxon>Tracheophyta</taxon>
        <taxon>Spermatophyta</taxon>
        <taxon>Magnoliopsida</taxon>
        <taxon>eudicotyledons</taxon>
        <taxon>Gunneridae</taxon>
        <taxon>Pentapetalae</taxon>
        <taxon>asterids</taxon>
        <taxon>campanulids</taxon>
        <taxon>Asterales</taxon>
        <taxon>Asteraceae</taxon>
        <taxon>Asteroideae</taxon>
        <taxon>Heliantheae alliance</taxon>
        <taxon>Eupatorieae</taxon>
        <taxon>Mikania</taxon>
    </lineage>
</organism>
<gene>
    <name evidence="3" type="ORF">E3N88_30477</name>
</gene>
<comment type="caution">
    <text evidence="3">The sequence shown here is derived from an EMBL/GenBank/DDBJ whole genome shotgun (WGS) entry which is preliminary data.</text>
</comment>
<name>A0A5N6MM66_9ASTR</name>
<keyword evidence="4" id="KW-1185">Reference proteome</keyword>
<protein>
    <recommendedName>
        <fullName evidence="5">Miraculin</fullName>
    </recommendedName>
</protein>
<sequence>MKTNILFSLALILCIFKANSAPDPVLAGLKALRTGVKYYAMPTDVDGFGGSMFPAPVGNKSCPLGVVGTITEGLGLPLIITPVNPKKGVIRVSTDVNIKFQGSNKCHESNVWKLKYDKSIKEYAVMLGGVEGNPGKETLDNWFKIEKTTDGMRDGYKFVFCPSVCSDCKVMCRDIGHSALDVDETPPDGFYSQPHHLRSTTCGDSYDGDTGRCRAPMGFCGVAKLPASDRQVDAIRNLLMDRFWCHINYLCYLGVLHARILCGLVCSHHRRVPSHTHHLPHAKNNCEASDVVRPWRQRLEHRFRRS</sequence>
<dbReference type="PANTHER" id="PTHR33107:SF87">
    <property type="entry name" value="21 KDA SEED PROTEIN-RELATED"/>
    <property type="match status" value="1"/>
</dbReference>
<dbReference type="Gene3D" id="2.80.10.50">
    <property type="match status" value="1"/>
</dbReference>
<evidence type="ECO:0000256" key="2">
    <source>
        <dbReference type="SAM" id="SignalP"/>
    </source>
</evidence>
<dbReference type="SMART" id="SM00452">
    <property type="entry name" value="STI"/>
    <property type="match status" value="1"/>
</dbReference>